<proteinExistence type="predicted"/>
<gene>
    <name evidence="2" type="ORF">CDAR_403151</name>
</gene>
<evidence type="ECO:0000256" key="1">
    <source>
        <dbReference type="SAM" id="MobiDB-lite"/>
    </source>
</evidence>
<feature type="region of interest" description="Disordered" evidence="1">
    <location>
        <begin position="54"/>
        <end position="105"/>
    </location>
</feature>
<organism evidence="2 3">
    <name type="scientific">Caerostris darwini</name>
    <dbReference type="NCBI Taxonomy" id="1538125"/>
    <lineage>
        <taxon>Eukaryota</taxon>
        <taxon>Metazoa</taxon>
        <taxon>Ecdysozoa</taxon>
        <taxon>Arthropoda</taxon>
        <taxon>Chelicerata</taxon>
        <taxon>Arachnida</taxon>
        <taxon>Araneae</taxon>
        <taxon>Araneomorphae</taxon>
        <taxon>Entelegynae</taxon>
        <taxon>Araneoidea</taxon>
        <taxon>Araneidae</taxon>
        <taxon>Caerostris</taxon>
    </lineage>
</organism>
<name>A0AAV4X1K7_9ARAC</name>
<dbReference type="Proteomes" id="UP001054837">
    <property type="component" value="Unassembled WGS sequence"/>
</dbReference>
<feature type="compositionally biased region" description="Low complexity" evidence="1">
    <location>
        <begin position="72"/>
        <end position="88"/>
    </location>
</feature>
<comment type="caution">
    <text evidence="2">The sequence shown here is derived from an EMBL/GenBank/DDBJ whole genome shotgun (WGS) entry which is preliminary data.</text>
</comment>
<evidence type="ECO:0000313" key="2">
    <source>
        <dbReference type="EMBL" id="GIY88389.1"/>
    </source>
</evidence>
<dbReference type="AlphaFoldDB" id="A0AAV4X1K7"/>
<dbReference type="EMBL" id="BPLQ01015487">
    <property type="protein sequence ID" value="GIY88389.1"/>
    <property type="molecule type" value="Genomic_DNA"/>
</dbReference>
<keyword evidence="3" id="KW-1185">Reference proteome</keyword>
<feature type="compositionally biased region" description="Acidic residues" evidence="1">
    <location>
        <begin position="89"/>
        <end position="105"/>
    </location>
</feature>
<sequence>MHLQVLENNRSSGEFCGKNKVFWQLRCGIFATGVINNAFPFLFPLGLLYLNKENADSNNNGAEEEDSQRTMDLSSCSTLDDSTYSSTSEGEEYDTDREAAEAEENDPNKLLGTWLGQLQQLERVSFWFDLLV</sequence>
<accession>A0AAV4X1K7</accession>
<protein>
    <submittedName>
        <fullName evidence="2">Uncharacterized protein</fullName>
    </submittedName>
</protein>
<evidence type="ECO:0000313" key="3">
    <source>
        <dbReference type="Proteomes" id="UP001054837"/>
    </source>
</evidence>
<reference evidence="2 3" key="1">
    <citation type="submission" date="2021-06" db="EMBL/GenBank/DDBJ databases">
        <title>Caerostris darwini draft genome.</title>
        <authorList>
            <person name="Kono N."/>
            <person name="Arakawa K."/>
        </authorList>
    </citation>
    <scope>NUCLEOTIDE SEQUENCE [LARGE SCALE GENOMIC DNA]</scope>
</reference>